<evidence type="ECO:0000313" key="2">
    <source>
        <dbReference type="EMBL" id="KJK74304.1"/>
    </source>
</evidence>
<keyword evidence="3" id="KW-1185">Reference proteome</keyword>
<proteinExistence type="predicted"/>
<gene>
    <name evidence="2" type="ORF">H634G_10450</name>
</gene>
<sequence>MSQTNSQQPQNGLNLDQFAIHGIIDSQGKLRLRFDDSNPQDVALKEALEAYTKEHPSLEMDEMEQFCRFVQSKVDPDDKWDIYFSRKSPSGHNNNNTTPPPKTNSSNTNTNTGSRKMSLNEKEVLKQAQEQPEEFVAWTADDIINQPLKEAVFKAVFKARPETTTDAVMHLLHDLRSDIYKEKLDQVYPHISFLGRPYVEFQMLSRLCQQFDIKISETTEVYCPDRTNRPADIVFSSMYLKRQKVEAVNVVAALERDIAEANARKAAKATPKDGDLMKMAWERAIGGAELPEWPDSANHELGLFDIPFPPGRDWEACYGRSGQNLWLYVSPAVRVDCLVNIKGFYKFVVRLRDEQPATPFNHLELFRSWAGIAAWANELIKRDRDIPITDFMESYLRVSIINARDMFTKVLSGEA</sequence>
<accession>A0A0D9NK20</accession>
<dbReference type="EMBL" id="KE384761">
    <property type="protein sequence ID" value="KJK74304.1"/>
    <property type="molecule type" value="Genomic_DNA"/>
</dbReference>
<feature type="compositionally biased region" description="Low complexity" evidence="1">
    <location>
        <begin position="88"/>
        <end position="112"/>
    </location>
</feature>
<name>A0A0D9NK20_METAN</name>
<protein>
    <submittedName>
        <fullName evidence="2">Uncharacterized protein</fullName>
    </submittedName>
</protein>
<feature type="region of interest" description="Disordered" evidence="1">
    <location>
        <begin position="80"/>
        <end position="115"/>
    </location>
</feature>
<reference evidence="3" key="1">
    <citation type="journal article" date="2014" name="BMC Genomics">
        <title>The genome sequence of the biocontrol fungus Metarhizium anisopliae and comparative genomics of Metarhizium species.</title>
        <authorList>
            <person name="Pattemore J.A."/>
            <person name="Hane J.K."/>
            <person name="Williams A.H."/>
            <person name="Wilson B.A."/>
            <person name="Stodart B.J."/>
            <person name="Ash G.J."/>
        </authorList>
    </citation>
    <scope>NUCLEOTIDE SEQUENCE [LARGE SCALE GENOMIC DNA]</scope>
    <source>
        <strain evidence="3">BRIP 53293</strain>
    </source>
</reference>
<dbReference type="AlphaFoldDB" id="A0A0D9NK20"/>
<evidence type="ECO:0000313" key="3">
    <source>
        <dbReference type="Proteomes" id="UP000054544"/>
    </source>
</evidence>
<dbReference type="OrthoDB" id="4935577at2759"/>
<evidence type="ECO:0000256" key="1">
    <source>
        <dbReference type="SAM" id="MobiDB-lite"/>
    </source>
</evidence>
<dbReference type="Proteomes" id="UP000054544">
    <property type="component" value="Unassembled WGS sequence"/>
</dbReference>
<organism evidence="2 3">
    <name type="scientific">Metarhizium anisopliae BRIP 53293</name>
    <dbReference type="NCBI Taxonomy" id="1291518"/>
    <lineage>
        <taxon>Eukaryota</taxon>
        <taxon>Fungi</taxon>
        <taxon>Dikarya</taxon>
        <taxon>Ascomycota</taxon>
        <taxon>Pezizomycotina</taxon>
        <taxon>Sordariomycetes</taxon>
        <taxon>Hypocreomycetidae</taxon>
        <taxon>Hypocreales</taxon>
        <taxon>Clavicipitaceae</taxon>
        <taxon>Metarhizium</taxon>
    </lineage>
</organism>